<dbReference type="InterPro" id="IPR019965">
    <property type="entry name" value="PPOX_F420-dep_Rv2061_put"/>
</dbReference>
<dbReference type="InterPro" id="IPR012349">
    <property type="entry name" value="Split_barrel_FMN-bd"/>
</dbReference>
<dbReference type="SUPFAM" id="SSF50475">
    <property type="entry name" value="FMN-binding split barrel"/>
    <property type="match status" value="1"/>
</dbReference>
<dbReference type="Proteomes" id="UP001060504">
    <property type="component" value="Unassembled WGS sequence"/>
</dbReference>
<proteinExistence type="predicted"/>
<dbReference type="NCBIfam" id="TIGR03666">
    <property type="entry name" value="Rv2061_F420"/>
    <property type="match status" value="1"/>
</dbReference>
<evidence type="ECO:0000313" key="1">
    <source>
        <dbReference type="EMBL" id="GJF12462.1"/>
    </source>
</evidence>
<gene>
    <name evidence="1" type="ORF">NGTWS1702_11310</name>
</gene>
<accession>A0ABQ4VCR3</accession>
<reference evidence="1 2" key="1">
    <citation type="submission" date="2021-08" db="EMBL/GenBank/DDBJ databases">
        <title>Draft genome sequence of Mycolicibacterium sp. NGTWS1702 strain.</title>
        <authorList>
            <person name="Matsumoto M."/>
            <person name="Tang B.C.C."/>
            <person name="Machida Y."/>
            <person name="Matoyama H."/>
            <person name="Kishihara T."/>
            <person name="Sato S."/>
            <person name="Kondo I."/>
            <person name="Sano M."/>
            <person name="Kato G."/>
        </authorList>
    </citation>
    <scope>NUCLEOTIDE SEQUENCE [LARGE SCALE GENOMIC DNA]</scope>
    <source>
        <strain evidence="1 2">NGTWSNA01</strain>
    </source>
</reference>
<name>A0ABQ4VCR3_9MYCO</name>
<keyword evidence="2" id="KW-1185">Reference proteome</keyword>
<evidence type="ECO:0000313" key="2">
    <source>
        <dbReference type="Proteomes" id="UP001060504"/>
    </source>
</evidence>
<dbReference type="EMBL" id="BPRH01001204">
    <property type="protein sequence ID" value="GJF12462.1"/>
    <property type="molecule type" value="Genomic_DNA"/>
</dbReference>
<protein>
    <submittedName>
        <fullName evidence="1">PPOX class F420-dependent oxidoreductase</fullName>
    </submittedName>
</protein>
<sequence>MNTLDTLRSTKYARLRSYRGDGTPVDNPIWFRLEASSFVFRTKIGPKTRRLAARPEVGVTACDHLGRVPEGSPTVRGLATLLSGEDAESANSALHERYGWQWNTLPMIKIPGVANVHRQLTLREKLRRINSSALWPDSAIIRVDFSDDRSTHPV</sequence>
<organism evidence="1 2">
    <name type="scientific">Mycolicibacterium cyprinidarum</name>
    <dbReference type="NCBI Taxonomy" id="2860311"/>
    <lineage>
        <taxon>Bacteria</taxon>
        <taxon>Bacillati</taxon>
        <taxon>Actinomycetota</taxon>
        <taxon>Actinomycetes</taxon>
        <taxon>Mycobacteriales</taxon>
        <taxon>Mycobacteriaceae</taxon>
        <taxon>Mycolicibacterium</taxon>
    </lineage>
</organism>
<dbReference type="Gene3D" id="2.30.110.10">
    <property type="entry name" value="Electron Transport, Fmn-binding Protein, Chain A"/>
    <property type="match status" value="1"/>
</dbReference>
<comment type="caution">
    <text evidence="1">The sequence shown here is derived from an EMBL/GenBank/DDBJ whole genome shotgun (WGS) entry which is preliminary data.</text>
</comment>